<sequence>MLPLNLKTFFGIHNFSTGIAPQPKNSSMEGQAIAPQPKDSSME</sequence>
<dbReference type="Proteomes" id="UP000694240">
    <property type="component" value="Chromosome 7"/>
</dbReference>
<proteinExistence type="predicted"/>
<keyword evidence="3" id="KW-1185">Reference proteome</keyword>
<evidence type="ECO:0000256" key="1">
    <source>
        <dbReference type="SAM" id="MobiDB-lite"/>
    </source>
</evidence>
<name>A0A8T2BIG6_9BRAS</name>
<evidence type="ECO:0000313" key="3">
    <source>
        <dbReference type="Proteomes" id="UP000694240"/>
    </source>
</evidence>
<protein>
    <submittedName>
        <fullName evidence="2">Uncharacterized protein</fullName>
    </submittedName>
</protein>
<gene>
    <name evidence="2" type="ORF">ISN45_Aa02g011420</name>
</gene>
<evidence type="ECO:0000313" key="2">
    <source>
        <dbReference type="EMBL" id="KAG7585796.1"/>
    </source>
</evidence>
<accession>A0A8T2BIG6</accession>
<dbReference type="EMBL" id="JAEFBK010000007">
    <property type="protein sequence ID" value="KAG7585796.1"/>
    <property type="molecule type" value="Genomic_DNA"/>
</dbReference>
<dbReference type="AlphaFoldDB" id="A0A8T2BIG6"/>
<feature type="region of interest" description="Disordered" evidence="1">
    <location>
        <begin position="18"/>
        <end position="43"/>
    </location>
</feature>
<reference evidence="2 3" key="1">
    <citation type="submission" date="2020-12" db="EMBL/GenBank/DDBJ databases">
        <title>Concerted genomic and epigenomic changes stabilize Arabidopsis allopolyploids.</title>
        <authorList>
            <person name="Chen Z."/>
        </authorList>
    </citation>
    <scope>NUCLEOTIDE SEQUENCE [LARGE SCALE GENOMIC DNA]</scope>
    <source>
        <strain evidence="2">Allo738</strain>
        <tissue evidence="2">Leaf</tissue>
    </source>
</reference>
<comment type="caution">
    <text evidence="2">The sequence shown here is derived from an EMBL/GenBank/DDBJ whole genome shotgun (WGS) entry which is preliminary data.</text>
</comment>
<feature type="compositionally biased region" description="Polar residues" evidence="1">
    <location>
        <begin position="18"/>
        <end position="29"/>
    </location>
</feature>
<organism evidence="2 3">
    <name type="scientific">Arabidopsis thaliana x Arabidopsis arenosa</name>
    <dbReference type="NCBI Taxonomy" id="1240361"/>
    <lineage>
        <taxon>Eukaryota</taxon>
        <taxon>Viridiplantae</taxon>
        <taxon>Streptophyta</taxon>
        <taxon>Embryophyta</taxon>
        <taxon>Tracheophyta</taxon>
        <taxon>Spermatophyta</taxon>
        <taxon>Magnoliopsida</taxon>
        <taxon>eudicotyledons</taxon>
        <taxon>Gunneridae</taxon>
        <taxon>Pentapetalae</taxon>
        <taxon>rosids</taxon>
        <taxon>malvids</taxon>
        <taxon>Brassicales</taxon>
        <taxon>Brassicaceae</taxon>
        <taxon>Camelineae</taxon>
        <taxon>Arabidopsis</taxon>
    </lineage>
</organism>